<feature type="domain" description="Synapsin pre-ATP-grasp" evidence="6">
    <location>
        <begin position="71"/>
        <end position="173"/>
    </location>
</feature>
<evidence type="ECO:0000259" key="7">
    <source>
        <dbReference type="Pfam" id="PF02750"/>
    </source>
</evidence>
<feature type="compositionally biased region" description="Low complexity" evidence="5">
    <location>
        <begin position="42"/>
        <end position="54"/>
    </location>
</feature>
<dbReference type="SUPFAM" id="SSF52440">
    <property type="entry name" value="PreATP-grasp domain"/>
    <property type="match status" value="1"/>
</dbReference>
<keyword evidence="3" id="KW-0770">Synapse</keyword>
<keyword evidence="9" id="KW-1185">Reference proteome</keyword>
<dbReference type="AlphaFoldDB" id="A0A9Q1CM13"/>
<dbReference type="Gene3D" id="3.40.50.20">
    <property type="match status" value="1"/>
</dbReference>
<protein>
    <submittedName>
        <fullName evidence="8">Synapsin-3</fullName>
    </submittedName>
</protein>
<dbReference type="InterPro" id="IPR020897">
    <property type="entry name" value="Synapsin_pre-ATP-grasp_dom"/>
</dbReference>
<evidence type="ECO:0000256" key="5">
    <source>
        <dbReference type="SAM" id="MobiDB-lite"/>
    </source>
</evidence>
<dbReference type="GO" id="GO:0030672">
    <property type="term" value="C:synaptic vesicle membrane"/>
    <property type="evidence" value="ECO:0007669"/>
    <property type="project" value="TreeGrafter"/>
</dbReference>
<evidence type="ECO:0000256" key="2">
    <source>
        <dbReference type="ARBA" id="ARBA00022553"/>
    </source>
</evidence>
<feature type="region of interest" description="Disordered" evidence="5">
    <location>
        <begin position="27"/>
        <end position="59"/>
    </location>
</feature>
<dbReference type="EMBL" id="JAIZAY010000002">
    <property type="protein sequence ID" value="KAJ8047165.1"/>
    <property type="molecule type" value="Genomic_DNA"/>
</dbReference>
<comment type="subcellular location">
    <subcellularLocation>
        <location evidence="4">Synapse</location>
    </subcellularLocation>
</comment>
<name>A0A9Q1CM13_HOLLE</name>
<keyword evidence="2" id="KW-0597">Phosphoprotein</keyword>
<dbReference type="Pfam" id="PF02750">
    <property type="entry name" value="Synapsin_C"/>
    <property type="match status" value="1"/>
</dbReference>
<dbReference type="Proteomes" id="UP001152320">
    <property type="component" value="Chromosome 2"/>
</dbReference>
<dbReference type="InterPro" id="IPR016185">
    <property type="entry name" value="PreATP-grasp_dom_sf"/>
</dbReference>
<dbReference type="InterPro" id="IPR020898">
    <property type="entry name" value="Synapsin_ATP-bd_dom"/>
</dbReference>
<dbReference type="SUPFAM" id="SSF56059">
    <property type="entry name" value="Glutathione synthetase ATP-binding domain-like"/>
    <property type="match status" value="1"/>
</dbReference>
<gene>
    <name evidence="8" type="ORF">HOLleu_06088</name>
</gene>
<evidence type="ECO:0000259" key="6">
    <source>
        <dbReference type="Pfam" id="PF02078"/>
    </source>
</evidence>
<dbReference type="InterPro" id="IPR019736">
    <property type="entry name" value="Synapsin_P_site"/>
</dbReference>
<dbReference type="InterPro" id="IPR001359">
    <property type="entry name" value="Synapsin"/>
</dbReference>
<dbReference type="Pfam" id="PF10581">
    <property type="entry name" value="Synapsin_N"/>
    <property type="match status" value="1"/>
</dbReference>
<dbReference type="PANTHER" id="PTHR10841">
    <property type="entry name" value="SYNAPSIN"/>
    <property type="match status" value="1"/>
</dbReference>
<accession>A0A9Q1CM13</accession>
<evidence type="ECO:0000313" key="8">
    <source>
        <dbReference type="EMBL" id="KAJ8047165.1"/>
    </source>
</evidence>
<feature type="domain" description="Synapsin ATP-binding" evidence="7">
    <location>
        <begin position="175"/>
        <end position="221"/>
    </location>
</feature>
<dbReference type="PRINTS" id="PR01368">
    <property type="entry name" value="SYNAPSIN"/>
</dbReference>
<comment type="similarity">
    <text evidence="1">Belongs to the synapsin family.</text>
</comment>
<evidence type="ECO:0000256" key="3">
    <source>
        <dbReference type="ARBA" id="ARBA00023018"/>
    </source>
</evidence>
<proteinExistence type="inferred from homology"/>
<dbReference type="Pfam" id="PF02078">
    <property type="entry name" value="Synapsin"/>
    <property type="match status" value="1"/>
</dbReference>
<comment type="caution">
    <text evidence="8">The sequence shown here is derived from an EMBL/GenBank/DDBJ whole genome shotgun (WGS) entry which is preliminary data.</text>
</comment>
<dbReference type="FunFam" id="3.40.50.20:FF:000008">
    <property type="entry name" value="Synapsin III"/>
    <property type="match status" value="1"/>
</dbReference>
<evidence type="ECO:0000256" key="4">
    <source>
        <dbReference type="ARBA" id="ARBA00034103"/>
    </source>
</evidence>
<evidence type="ECO:0000256" key="1">
    <source>
        <dbReference type="ARBA" id="ARBA00008243"/>
    </source>
</evidence>
<dbReference type="OrthoDB" id="10249572at2759"/>
<reference evidence="8" key="1">
    <citation type="submission" date="2021-10" db="EMBL/GenBank/DDBJ databases">
        <title>Tropical sea cucumber genome reveals ecological adaptation and Cuvierian tubules defense mechanism.</title>
        <authorList>
            <person name="Chen T."/>
        </authorList>
    </citation>
    <scope>NUCLEOTIDE SEQUENCE</scope>
    <source>
        <strain evidence="8">Nanhai2018</strain>
        <tissue evidence="8">Muscle</tissue>
    </source>
</reference>
<dbReference type="PANTHER" id="PTHR10841:SF17">
    <property type="entry name" value="SYNAPSIN"/>
    <property type="match status" value="1"/>
</dbReference>
<evidence type="ECO:0000313" key="9">
    <source>
        <dbReference type="Proteomes" id="UP001152320"/>
    </source>
</evidence>
<feature type="compositionally biased region" description="Basic and acidic residues" evidence="5">
    <location>
        <begin position="28"/>
        <end position="40"/>
    </location>
</feature>
<organism evidence="8 9">
    <name type="scientific">Holothuria leucospilota</name>
    <name type="common">Black long sea cucumber</name>
    <name type="synonym">Mertensiothuria leucospilota</name>
    <dbReference type="NCBI Taxonomy" id="206669"/>
    <lineage>
        <taxon>Eukaryota</taxon>
        <taxon>Metazoa</taxon>
        <taxon>Echinodermata</taxon>
        <taxon>Eleutherozoa</taxon>
        <taxon>Echinozoa</taxon>
        <taxon>Holothuroidea</taxon>
        <taxon>Aspidochirotacea</taxon>
        <taxon>Aspidochirotida</taxon>
        <taxon>Holothuriidae</taxon>
        <taxon>Holothuria</taxon>
    </lineage>
</organism>
<sequence length="254" mass="29509">MNFLRRRFSDPNSLGFLPDGYFQNLGAEDSKEKEKEKEKVIASTAPNSTATTPSPRRDLGFLSNVMGKQEKGKYKTLLVIDDHHTDWSKYFRGKKVHGEFDIKVEQCEFSEINLSASCDTGVVLDMKSSRQGLQVMRTFRPDFVLVRQHPQSMEVQEDWRNTIIGFQYGNVPSINSWQALYNFMDKPWVFAQLSVLQEKYGKEKFPLVDQTFFPNHKEMVSSLLLVFCKTMDVALQSIIQWILKKKKKMTTQRE</sequence>
<dbReference type="GO" id="GO:0007269">
    <property type="term" value="P:neurotransmitter secretion"/>
    <property type="evidence" value="ECO:0007669"/>
    <property type="project" value="InterPro"/>
</dbReference>